<evidence type="ECO:0000313" key="2">
    <source>
        <dbReference type="Proteomes" id="UP001430953"/>
    </source>
</evidence>
<name>A0AAW2FBA6_9HYME</name>
<organism evidence="1 2">
    <name type="scientific">Cardiocondyla obscurior</name>
    <dbReference type="NCBI Taxonomy" id="286306"/>
    <lineage>
        <taxon>Eukaryota</taxon>
        <taxon>Metazoa</taxon>
        <taxon>Ecdysozoa</taxon>
        <taxon>Arthropoda</taxon>
        <taxon>Hexapoda</taxon>
        <taxon>Insecta</taxon>
        <taxon>Pterygota</taxon>
        <taxon>Neoptera</taxon>
        <taxon>Endopterygota</taxon>
        <taxon>Hymenoptera</taxon>
        <taxon>Apocrita</taxon>
        <taxon>Aculeata</taxon>
        <taxon>Formicoidea</taxon>
        <taxon>Formicidae</taxon>
        <taxon>Myrmicinae</taxon>
        <taxon>Cardiocondyla</taxon>
    </lineage>
</organism>
<dbReference type="AlphaFoldDB" id="A0AAW2FBA6"/>
<sequence length="304" mass="34283">MEGLCPLCAKNGIKKKLKAFQINFEEAVWSCESDKCPWPIGYEKLTFVKRNYLACDWNESNFIKENSSALIELSLYTPPVTPGGELSKESIEVASTEYSSNLLQIQEQVETLPTYEFIVSKESANSHKSLQFKISNPTEENNCVLNKECAETSGFKILPKITNIEKTNINLTIFCNIDESCDNKKTQQQEYSLTDTTTGDTVTNFDTSNSECTKFDSSASNEIMREQTENISQFDRLANNAKANFDSKVSEVVETLVNVDITSNLNETEKSIETDVHKIIDDIIKMNDSTPVDVNDDWLDYLTS</sequence>
<keyword evidence="2" id="KW-1185">Reference proteome</keyword>
<evidence type="ECO:0000313" key="1">
    <source>
        <dbReference type="EMBL" id="KAL0111252.1"/>
    </source>
</evidence>
<gene>
    <name evidence="1" type="ORF">PUN28_012860</name>
</gene>
<protein>
    <submittedName>
        <fullName evidence="1">Uncharacterized protein</fullName>
    </submittedName>
</protein>
<proteinExistence type="predicted"/>
<accession>A0AAW2FBA6</accession>
<dbReference type="Proteomes" id="UP001430953">
    <property type="component" value="Unassembled WGS sequence"/>
</dbReference>
<reference evidence="1 2" key="1">
    <citation type="submission" date="2023-03" db="EMBL/GenBank/DDBJ databases">
        <title>High recombination rates correlate with genetic variation in Cardiocondyla obscurior ants.</title>
        <authorList>
            <person name="Errbii M."/>
        </authorList>
    </citation>
    <scope>NUCLEOTIDE SEQUENCE [LARGE SCALE GENOMIC DNA]</scope>
    <source>
        <strain evidence="1">Alpha-2009</strain>
        <tissue evidence="1">Whole body</tissue>
    </source>
</reference>
<comment type="caution">
    <text evidence="1">The sequence shown here is derived from an EMBL/GenBank/DDBJ whole genome shotgun (WGS) entry which is preliminary data.</text>
</comment>
<dbReference type="EMBL" id="JADYXP020000013">
    <property type="protein sequence ID" value="KAL0111252.1"/>
    <property type="molecule type" value="Genomic_DNA"/>
</dbReference>